<dbReference type="KEGG" id="vcn:VOLCADRAFT_105773"/>
<dbReference type="InParanoid" id="D8U2Y0"/>
<dbReference type="Proteomes" id="UP000001058">
    <property type="component" value="Unassembled WGS sequence"/>
</dbReference>
<feature type="region of interest" description="Disordered" evidence="1">
    <location>
        <begin position="61"/>
        <end position="84"/>
    </location>
</feature>
<dbReference type="OrthoDB" id="10445231at2759"/>
<organism evidence="3">
    <name type="scientific">Volvox carteri f. nagariensis</name>
    <dbReference type="NCBI Taxonomy" id="3068"/>
    <lineage>
        <taxon>Eukaryota</taxon>
        <taxon>Viridiplantae</taxon>
        <taxon>Chlorophyta</taxon>
        <taxon>core chlorophytes</taxon>
        <taxon>Chlorophyceae</taxon>
        <taxon>CS clade</taxon>
        <taxon>Chlamydomonadales</taxon>
        <taxon>Volvocaceae</taxon>
        <taxon>Volvox</taxon>
    </lineage>
</organism>
<reference evidence="2 3" key="1">
    <citation type="journal article" date="2010" name="Science">
        <title>Genomic analysis of organismal complexity in the multicellular green alga Volvox carteri.</title>
        <authorList>
            <person name="Prochnik S.E."/>
            <person name="Umen J."/>
            <person name="Nedelcu A.M."/>
            <person name="Hallmann A."/>
            <person name="Miller S.M."/>
            <person name="Nishii I."/>
            <person name="Ferris P."/>
            <person name="Kuo A."/>
            <person name="Mitros T."/>
            <person name="Fritz-Laylin L.K."/>
            <person name="Hellsten U."/>
            <person name="Chapman J."/>
            <person name="Simakov O."/>
            <person name="Rensing S.A."/>
            <person name="Terry A."/>
            <person name="Pangilinan J."/>
            <person name="Kapitonov V."/>
            <person name="Jurka J."/>
            <person name="Salamov A."/>
            <person name="Shapiro H."/>
            <person name="Schmutz J."/>
            <person name="Grimwood J."/>
            <person name="Lindquist E."/>
            <person name="Lucas S."/>
            <person name="Grigoriev I.V."/>
            <person name="Schmitt R."/>
            <person name="Kirk D."/>
            <person name="Rokhsar D.S."/>
        </authorList>
    </citation>
    <scope>NUCLEOTIDE SEQUENCE [LARGE SCALE GENOMIC DNA]</scope>
    <source>
        <strain evidence="3">f. Nagariensis / Eve</strain>
    </source>
</reference>
<dbReference type="EMBL" id="GL378354">
    <property type="protein sequence ID" value="EFJ45979.1"/>
    <property type="molecule type" value="Genomic_DNA"/>
</dbReference>
<protein>
    <submittedName>
        <fullName evidence="2">Uncharacterized protein</fullName>
    </submittedName>
</protein>
<evidence type="ECO:0000313" key="3">
    <source>
        <dbReference type="Proteomes" id="UP000001058"/>
    </source>
</evidence>
<evidence type="ECO:0000313" key="2">
    <source>
        <dbReference type="EMBL" id="EFJ45979.1"/>
    </source>
</evidence>
<accession>D8U2Y0</accession>
<dbReference type="AlphaFoldDB" id="D8U2Y0"/>
<keyword evidence="3" id="KW-1185">Reference proteome</keyword>
<sequence length="298" mass="31236">MFGGYQYTACYFVPDWLSCLWTQSTTLSRPDQRENAGQLAIDILLPRACPSVIMEERVGELSFSRTPAKPSPTPSPAMLTSSDDENTCDEQTFRPYSCGTVDGLCPGSYSPEASSSGCCSSGSSSPHSTSSPRFCSSCSEADDSAFVVGSIAADSWDRTSSLLAAGIGAEPVLRSPGVLFASSYTACGTESHQTGAQVSRRGHTSTPGFGSQGTIPISTGCGFGGPRLAGEVKNDAGSPARIAVDIDRLLASVVVQALWQDEYYAPGVPFPNEQAGYAPIIELIAALNNSAHANLENF</sequence>
<name>D8U2Y0_VOLCA</name>
<gene>
    <name evidence="2" type="ORF">VOLCADRAFT_105773</name>
</gene>
<dbReference type="RefSeq" id="XP_002953057.1">
    <property type="nucleotide sequence ID" value="XM_002953011.1"/>
</dbReference>
<dbReference type="GeneID" id="9625680"/>
<evidence type="ECO:0000256" key="1">
    <source>
        <dbReference type="SAM" id="MobiDB-lite"/>
    </source>
</evidence>
<proteinExistence type="predicted"/>